<keyword evidence="1" id="KW-0732">Signal</keyword>
<proteinExistence type="predicted"/>
<reference evidence="2 3" key="1">
    <citation type="submission" date="2019-07" db="EMBL/GenBank/DDBJ databases">
        <title>Whole genome shotgun sequence of Lactobacillus diolivorans NBRC 107869.</title>
        <authorList>
            <person name="Hosoyama A."/>
            <person name="Uohara A."/>
            <person name="Ohji S."/>
            <person name="Ichikawa N."/>
        </authorList>
    </citation>
    <scope>NUCLEOTIDE SEQUENCE [LARGE SCALE GENOMIC DNA]</scope>
    <source>
        <strain evidence="2 3">NBRC 107869</strain>
    </source>
</reference>
<feature type="chain" id="PRO_5046262310" evidence="1">
    <location>
        <begin position="30"/>
        <end position="143"/>
    </location>
</feature>
<feature type="signal peptide" evidence="1">
    <location>
        <begin position="1"/>
        <end position="29"/>
    </location>
</feature>
<evidence type="ECO:0000313" key="3">
    <source>
        <dbReference type="Proteomes" id="UP000321409"/>
    </source>
</evidence>
<evidence type="ECO:0000313" key="2">
    <source>
        <dbReference type="EMBL" id="GEP23469.1"/>
    </source>
</evidence>
<organism evidence="2 3">
    <name type="scientific">Lentilactobacillus diolivorans</name>
    <dbReference type="NCBI Taxonomy" id="179838"/>
    <lineage>
        <taxon>Bacteria</taxon>
        <taxon>Bacillati</taxon>
        <taxon>Bacillota</taxon>
        <taxon>Bacilli</taxon>
        <taxon>Lactobacillales</taxon>
        <taxon>Lactobacillaceae</taxon>
        <taxon>Lentilactobacillus</taxon>
    </lineage>
</organism>
<keyword evidence="3" id="KW-1185">Reference proteome</keyword>
<accession>A0ABQ0XGW9</accession>
<dbReference type="EMBL" id="BKAB01000012">
    <property type="protein sequence ID" value="GEP23469.1"/>
    <property type="molecule type" value="Genomic_DNA"/>
</dbReference>
<evidence type="ECO:0000256" key="1">
    <source>
        <dbReference type="SAM" id="SignalP"/>
    </source>
</evidence>
<protein>
    <submittedName>
        <fullName evidence="2">Uncharacterized protein</fullName>
    </submittedName>
</protein>
<comment type="caution">
    <text evidence="2">The sequence shown here is derived from an EMBL/GenBank/DDBJ whole genome shotgun (WGS) entry which is preliminary data.</text>
</comment>
<dbReference type="Proteomes" id="UP000321409">
    <property type="component" value="Unassembled WGS sequence"/>
</dbReference>
<dbReference type="RefSeq" id="WP_057866055.1">
    <property type="nucleotide sequence ID" value="NZ_BKAB01000012.1"/>
</dbReference>
<sequence>MKLNRFTAGIIMTAFIGAGILVSSQPVHAASWHSGTPTVLRGKWRTKVLHESGTPYTRRGYLSVKSHSFNWHAAFVPDPSFGAHAKYQRLSKGNYIIAGRNYGNEPAGGVVLSYHVRLYNRHKLYFKGLGTEKFWPGHVYYKY</sequence>
<gene>
    <name evidence="2" type="ORF">LDI01_10620</name>
</gene>
<name>A0ABQ0XGW9_9LACO</name>